<dbReference type="Gene3D" id="3.10.410.10">
    <property type="entry name" value="Formyltetrahydrofolate synthetase, domain 3"/>
    <property type="match status" value="1"/>
</dbReference>
<protein>
    <recommendedName>
        <fullName evidence="2">formate--tetrahydrofolate ligase</fullName>
        <ecNumber evidence="2">6.3.4.3</ecNumber>
    </recommendedName>
</protein>
<comment type="caution">
    <text evidence="7">The sequence shown here is derived from an EMBL/GenBank/DDBJ whole genome shotgun (WGS) entry which is preliminary data.</text>
</comment>
<proteinExistence type="predicted"/>
<keyword evidence="4 7" id="KW-0436">Ligase</keyword>
<evidence type="ECO:0000256" key="3">
    <source>
        <dbReference type="ARBA" id="ARBA00022563"/>
    </source>
</evidence>
<keyword evidence="3" id="KW-0554">One-carbon metabolism</keyword>
<evidence type="ECO:0000256" key="4">
    <source>
        <dbReference type="ARBA" id="ARBA00022598"/>
    </source>
</evidence>
<reference evidence="7" key="1">
    <citation type="submission" date="2013-08" db="EMBL/GenBank/DDBJ databases">
        <authorList>
            <person name="Mendez C."/>
            <person name="Richter M."/>
            <person name="Ferrer M."/>
            <person name="Sanchez J."/>
        </authorList>
    </citation>
    <scope>NUCLEOTIDE SEQUENCE</scope>
</reference>
<feature type="non-terminal residue" evidence="7">
    <location>
        <position position="1"/>
    </location>
</feature>
<evidence type="ECO:0000256" key="5">
    <source>
        <dbReference type="ARBA" id="ARBA00022741"/>
    </source>
</evidence>
<evidence type="ECO:0000313" key="7">
    <source>
        <dbReference type="EMBL" id="EQD59049.1"/>
    </source>
</evidence>
<keyword evidence="6" id="KW-0067">ATP-binding</keyword>
<dbReference type="GO" id="GO:0004329">
    <property type="term" value="F:formate-tetrahydrofolate ligase activity"/>
    <property type="evidence" value="ECO:0007669"/>
    <property type="project" value="UniProtKB-EC"/>
</dbReference>
<evidence type="ECO:0000256" key="1">
    <source>
        <dbReference type="ARBA" id="ARBA00004777"/>
    </source>
</evidence>
<dbReference type="FunFam" id="3.10.410.10:FF:000001">
    <property type="entry name" value="Putative formate--tetrahydrofolate ligase"/>
    <property type="match status" value="1"/>
</dbReference>
<dbReference type="InterPro" id="IPR027417">
    <property type="entry name" value="P-loop_NTPase"/>
</dbReference>
<dbReference type="InterPro" id="IPR000559">
    <property type="entry name" value="Formate_THF_ligase"/>
</dbReference>
<reference evidence="7" key="2">
    <citation type="journal article" date="2014" name="ISME J.">
        <title>Microbial stratification in low pH oxic and suboxic macroscopic growths along an acid mine drainage.</title>
        <authorList>
            <person name="Mendez-Garcia C."/>
            <person name="Mesa V."/>
            <person name="Sprenger R.R."/>
            <person name="Richter M."/>
            <person name="Diez M.S."/>
            <person name="Solano J."/>
            <person name="Bargiela R."/>
            <person name="Golyshina O.V."/>
            <person name="Manteca A."/>
            <person name="Ramos J.L."/>
            <person name="Gallego J.R."/>
            <person name="Llorente I."/>
            <person name="Martins Dos Santos V.A."/>
            <person name="Jensen O.N."/>
            <person name="Pelaez A.I."/>
            <person name="Sanchez J."/>
            <person name="Ferrer M."/>
        </authorList>
    </citation>
    <scope>NUCLEOTIDE SEQUENCE</scope>
</reference>
<sequence length="169" mass="18494">EISELLKLMKDSNLRYGISEVFEKGAEGGIEIANALLEVLSEEPISVKYSYSIEEGIRSKIESIAMNVYGAAEIKYSRKAENDIKKIERMGYKNLPICMAKTQYSISDDPVKINFPENFTLSVSSLSVSSGAGFIVVYLGDIMTMPGLPKIPASNEIDITENGQITGIA</sequence>
<comment type="pathway">
    <text evidence="1">One-carbon metabolism; tetrahydrofolate interconversion.</text>
</comment>
<dbReference type="EMBL" id="AUZX01007533">
    <property type="protein sequence ID" value="EQD59049.1"/>
    <property type="molecule type" value="Genomic_DNA"/>
</dbReference>
<dbReference type="AlphaFoldDB" id="T1C1A2"/>
<gene>
    <name evidence="7" type="ORF">B1A_10564</name>
</gene>
<evidence type="ECO:0000256" key="6">
    <source>
        <dbReference type="ARBA" id="ARBA00022840"/>
    </source>
</evidence>
<keyword evidence="5" id="KW-0547">Nucleotide-binding</keyword>
<dbReference type="EC" id="6.3.4.3" evidence="2"/>
<evidence type="ECO:0000256" key="2">
    <source>
        <dbReference type="ARBA" id="ARBA00012295"/>
    </source>
</evidence>
<dbReference type="SUPFAM" id="SSF52540">
    <property type="entry name" value="P-loop containing nucleoside triphosphate hydrolases"/>
    <property type="match status" value="1"/>
</dbReference>
<dbReference type="GO" id="GO:0005524">
    <property type="term" value="F:ATP binding"/>
    <property type="evidence" value="ECO:0007669"/>
    <property type="project" value="UniProtKB-KW"/>
</dbReference>
<accession>T1C1A2</accession>
<dbReference type="GO" id="GO:0006730">
    <property type="term" value="P:one-carbon metabolic process"/>
    <property type="evidence" value="ECO:0007669"/>
    <property type="project" value="UniProtKB-KW"/>
</dbReference>
<name>T1C1A2_9ZZZZ</name>
<organism evidence="7">
    <name type="scientific">mine drainage metagenome</name>
    <dbReference type="NCBI Taxonomy" id="410659"/>
    <lineage>
        <taxon>unclassified sequences</taxon>
        <taxon>metagenomes</taxon>
        <taxon>ecological metagenomes</taxon>
    </lineage>
</organism>
<dbReference type="Pfam" id="PF01268">
    <property type="entry name" value="FTHFS"/>
    <property type="match status" value="1"/>
</dbReference>